<dbReference type="CDD" id="cd00200">
    <property type="entry name" value="WD40"/>
    <property type="match status" value="2"/>
</dbReference>
<dbReference type="InterPro" id="IPR011047">
    <property type="entry name" value="Quinoprotein_ADH-like_sf"/>
</dbReference>
<dbReference type="SUPFAM" id="SSF50978">
    <property type="entry name" value="WD40 repeat-like"/>
    <property type="match status" value="1"/>
</dbReference>
<evidence type="ECO:0000256" key="3">
    <source>
        <dbReference type="PROSITE-ProRule" id="PRU00221"/>
    </source>
</evidence>
<dbReference type="PROSITE" id="PS50082">
    <property type="entry name" value="WD_REPEATS_2"/>
    <property type="match status" value="12"/>
</dbReference>
<keyword evidence="5" id="KW-1185">Reference proteome</keyword>
<evidence type="ECO:0000256" key="2">
    <source>
        <dbReference type="ARBA" id="ARBA00022737"/>
    </source>
</evidence>
<feature type="repeat" description="WD" evidence="3">
    <location>
        <begin position="256"/>
        <end position="297"/>
    </location>
</feature>
<feature type="repeat" description="WD" evidence="3">
    <location>
        <begin position="172"/>
        <end position="213"/>
    </location>
</feature>
<dbReference type="InterPro" id="IPR015943">
    <property type="entry name" value="WD40/YVTN_repeat-like_dom_sf"/>
</dbReference>
<feature type="repeat" description="WD" evidence="3">
    <location>
        <begin position="466"/>
        <end position="499"/>
    </location>
</feature>
<dbReference type="Gene3D" id="2.130.10.10">
    <property type="entry name" value="YVTN repeat-like/Quinoprotein amine dehydrogenase"/>
    <property type="match status" value="4"/>
</dbReference>
<protein>
    <submittedName>
        <fullName evidence="4">Uncharacterized protein</fullName>
    </submittedName>
</protein>
<evidence type="ECO:0000256" key="1">
    <source>
        <dbReference type="ARBA" id="ARBA00022574"/>
    </source>
</evidence>
<dbReference type="OrthoDB" id="538223at2759"/>
<organism evidence="4 5">
    <name type="scientific">Stentor coeruleus</name>
    <dbReference type="NCBI Taxonomy" id="5963"/>
    <lineage>
        <taxon>Eukaryota</taxon>
        <taxon>Sar</taxon>
        <taxon>Alveolata</taxon>
        <taxon>Ciliophora</taxon>
        <taxon>Postciliodesmatophora</taxon>
        <taxon>Heterotrichea</taxon>
        <taxon>Heterotrichida</taxon>
        <taxon>Stentoridae</taxon>
        <taxon>Stentor</taxon>
    </lineage>
</organism>
<accession>A0A1R2AU74</accession>
<dbReference type="Proteomes" id="UP000187209">
    <property type="component" value="Unassembled WGS sequence"/>
</dbReference>
<dbReference type="PRINTS" id="PR00320">
    <property type="entry name" value="GPROTEINBRPT"/>
</dbReference>
<dbReference type="SUPFAM" id="SSF50998">
    <property type="entry name" value="Quinoprotein alcohol dehydrogenase-like"/>
    <property type="match status" value="2"/>
</dbReference>
<dbReference type="PROSITE" id="PS50294">
    <property type="entry name" value="WD_REPEATS_REGION"/>
    <property type="match status" value="12"/>
</dbReference>
<evidence type="ECO:0000313" key="5">
    <source>
        <dbReference type="Proteomes" id="UP000187209"/>
    </source>
</evidence>
<feature type="repeat" description="WD" evidence="3">
    <location>
        <begin position="886"/>
        <end position="927"/>
    </location>
</feature>
<keyword evidence="2" id="KW-0677">Repeat</keyword>
<dbReference type="InterPro" id="IPR001680">
    <property type="entry name" value="WD40_rpt"/>
</dbReference>
<gene>
    <name evidence="4" type="ORF">SteCoe_34602</name>
</gene>
<dbReference type="PROSITE" id="PS00678">
    <property type="entry name" value="WD_REPEATS_1"/>
    <property type="match status" value="7"/>
</dbReference>
<dbReference type="InterPro" id="IPR020472">
    <property type="entry name" value="WD40_PAC1"/>
</dbReference>
<feature type="repeat" description="WD" evidence="3">
    <location>
        <begin position="802"/>
        <end position="843"/>
    </location>
</feature>
<feature type="repeat" description="WD" evidence="3">
    <location>
        <begin position="844"/>
        <end position="885"/>
    </location>
</feature>
<feature type="repeat" description="WD" evidence="3">
    <location>
        <begin position="214"/>
        <end position="255"/>
    </location>
</feature>
<dbReference type="InterPro" id="IPR019775">
    <property type="entry name" value="WD40_repeat_CS"/>
</dbReference>
<feature type="repeat" description="WD" evidence="3">
    <location>
        <begin position="635"/>
        <end position="676"/>
    </location>
</feature>
<feature type="repeat" description="WD" evidence="3">
    <location>
        <begin position="593"/>
        <end position="626"/>
    </location>
</feature>
<dbReference type="Pfam" id="PF00400">
    <property type="entry name" value="WD40"/>
    <property type="match status" value="12"/>
</dbReference>
<dbReference type="AlphaFoldDB" id="A0A1R2AU74"/>
<keyword evidence="1 3" id="KW-0853">WD repeat</keyword>
<feature type="repeat" description="WD" evidence="3">
    <location>
        <begin position="382"/>
        <end position="415"/>
    </location>
</feature>
<dbReference type="SMART" id="SM00320">
    <property type="entry name" value="WD40"/>
    <property type="match status" value="16"/>
</dbReference>
<evidence type="ECO:0000313" key="4">
    <source>
        <dbReference type="EMBL" id="OMJ68058.1"/>
    </source>
</evidence>
<sequence>MLKCSFCHGRPLMQCTECENKLYCKSCSQDHISFHEANSSKCNFEAIKKIFSEEKMSKLKKCIQEYIIIINIQKDNIIKEALKLKETIESMTKISLEQLDLMIEEYEAFSKLEAFGIQDIMLAEDFLKRQLVFEYPSFTKVEGILIKNSKIIKTYGEPPNESLLSSKYNLYIQSHTDTISSLAISNNNQFLVSGSSDKTVRLWNILEKKQIFIYKGHTGIVTSVAISNNNEFIISGSIDTTLRVWNFYEKKSKAILKGHSSEVLCITITNDNKTLISGSLDMTIKIWNLTTKILILTLSGHFNRVNSLSLSKDNQTLVSGFKDSSILVWSLSKRSRLATINGHYQSVNSVVISNNNEFIVSGSDDKTIRIWNLHTYKQKAVLTGHEYYVCTVSITNNDKYAVSGSEDYSIRVWNLIEKTQEVILRNCSSIIKSIAITNGDKFFVFASEDKIVTMFDFYDKLQEVAIQNYVGKISSVAKTRNNKFIVTGNKDNIIRVWRLCKENNQFDTKNCLYKKENNDVIEKNGLIKILGFEGSTMRKWELGEDNQGKYCNNQCGVDWRMAVTGENCFLVVGFYRGIIKLCEFFKRKDSRAFQGHIDTITSVAMLEDNKYAASSSKDCTVRLWDLIEKNEDAVLKGHLGAVWKVVVSSDNKYLISGSEDKTVRLWNVNEKKLETVLEGHTCPVKSLLIQNENQFASVSETELLIWDIQQRKYITKLPVYMVYAFNENDMLCVTLSNKLNALLFWDLKEKYKYKLLKKCNLIKEDLTLSKKNCFLTQQTFGLVSNNHILLWNLLDDKQISILKGHTKNIISIAVSKDYSLLVTGSEDMTTKVWYIQKKQLIATFIDHSNYISCVAITNDNNFVISGSYDMSIRIWNLSTKEIEFILKGHNNAVIFLALSNDSKYLASFSWDKTLRVWNLDNKKEIKIIVFQSDKICVAFSKNSKFLVTTTNKSLINVIYFDKSSQDSHIQSIKSGIDFIELTYNNKFVVIGYDDCTIACYNLIKKKLEISITLQDNKIPKIAVSENLNKVYIATGFGISVLSIDKKFLKHKMFFNQSVEQYFNDEFEDKITLMPEISKLG</sequence>
<name>A0A1R2AU74_9CILI</name>
<reference evidence="4 5" key="1">
    <citation type="submission" date="2016-11" db="EMBL/GenBank/DDBJ databases">
        <title>The macronuclear genome of Stentor coeruleus: a giant cell with tiny introns.</title>
        <authorList>
            <person name="Slabodnick M."/>
            <person name="Ruby J.G."/>
            <person name="Reiff S.B."/>
            <person name="Swart E.C."/>
            <person name="Gosai S."/>
            <person name="Prabakaran S."/>
            <person name="Witkowska E."/>
            <person name="Larue G.E."/>
            <person name="Fisher S."/>
            <person name="Freeman R.M."/>
            <person name="Gunawardena J."/>
            <person name="Chu W."/>
            <person name="Stover N.A."/>
            <person name="Gregory B.D."/>
            <person name="Nowacki M."/>
            <person name="Derisi J."/>
            <person name="Roy S.W."/>
            <person name="Marshall W.F."/>
            <person name="Sood P."/>
        </authorList>
    </citation>
    <scope>NUCLEOTIDE SEQUENCE [LARGE SCALE GENOMIC DNA]</scope>
    <source>
        <strain evidence="4">WM001</strain>
    </source>
</reference>
<proteinExistence type="predicted"/>
<comment type="caution">
    <text evidence="4">The sequence shown here is derived from an EMBL/GenBank/DDBJ whole genome shotgun (WGS) entry which is preliminary data.</text>
</comment>
<feature type="repeat" description="WD" evidence="3">
    <location>
        <begin position="298"/>
        <end position="339"/>
    </location>
</feature>
<feature type="repeat" description="WD" evidence="3">
    <location>
        <begin position="340"/>
        <end position="381"/>
    </location>
</feature>
<dbReference type="InterPro" id="IPR036322">
    <property type="entry name" value="WD40_repeat_dom_sf"/>
</dbReference>
<dbReference type="PANTHER" id="PTHR19848">
    <property type="entry name" value="WD40 REPEAT PROTEIN"/>
    <property type="match status" value="1"/>
</dbReference>
<dbReference type="PANTHER" id="PTHR19848:SF8">
    <property type="entry name" value="F-BOX AND WD REPEAT DOMAIN CONTAINING 7"/>
    <property type="match status" value="1"/>
</dbReference>
<dbReference type="EMBL" id="MPUH01001392">
    <property type="protein sequence ID" value="OMJ68058.1"/>
    <property type="molecule type" value="Genomic_DNA"/>
</dbReference>